<protein>
    <submittedName>
        <fullName evidence="2">Uncharacterized protein</fullName>
    </submittedName>
</protein>
<evidence type="ECO:0000313" key="3">
    <source>
        <dbReference type="Proteomes" id="UP000308652"/>
    </source>
</evidence>
<gene>
    <name evidence="2" type="ORF">BDQ12DRAFT_720634</name>
</gene>
<sequence length="564" mass="61118">MADMEPSTELSIDELRWLEASALIDLPALPSPRLSFDVDDHYFRMKPSPESLVLKAEQMSKSKPYQAELTPRSHCILGPPVPVVTPSPSKSVSRPRTPPRSSFSASLLPSPPLTPPRRDSPSRASPTEWIYRQPRTPPKPRPRNVSPASAPRPRPRPQTGYQAPTVASLSRSASNSSTRSNKTIGAHTRGRVDASNNGTAPFWSTILRPRSRSERSIPLLKTIPSQPQIVLAPTLPTYAISTLSTSTMSSTASKPIDIRPPSITSTLSSTSASTATSSSRPGTPTSPLFPPPSSPYVCHKFHRPYHRRYATDPTQDPRLPPLSASCPPSKSILTRTSSISTKNSSTAASNKSVKFVEMATVHYASTGYWDVKTLDQPPINDESITMGVDMDGMDMDISTESQTALGKDLTFAEDGEDVRLNRDEMRELHCMTPTPEREKSKSLKRFVSLSRKLPSAPISSETAPQERPSISGPYALGAFSGLTPPTQSTKSFKCQLSKPNARASTSPYGGVPLRTAPSLESFRSAKSYGGKSVRSLGSVKSTASTRGFRSWLSRLGMGAGWSTS</sequence>
<dbReference type="EMBL" id="ML213595">
    <property type="protein sequence ID" value="TFK40898.1"/>
    <property type="molecule type" value="Genomic_DNA"/>
</dbReference>
<feature type="region of interest" description="Disordered" evidence="1">
    <location>
        <begin position="245"/>
        <end position="294"/>
    </location>
</feature>
<feature type="compositionally biased region" description="Low complexity" evidence="1">
    <location>
        <begin position="167"/>
        <end position="181"/>
    </location>
</feature>
<proteinExistence type="predicted"/>
<feature type="region of interest" description="Disordered" evidence="1">
    <location>
        <begin position="308"/>
        <end position="330"/>
    </location>
</feature>
<evidence type="ECO:0000256" key="1">
    <source>
        <dbReference type="SAM" id="MobiDB-lite"/>
    </source>
</evidence>
<feature type="compositionally biased region" description="Low complexity" evidence="1">
    <location>
        <begin position="86"/>
        <end position="108"/>
    </location>
</feature>
<keyword evidence="3" id="KW-1185">Reference proteome</keyword>
<accession>A0A5C3MAT5</accession>
<dbReference type="STRING" id="68775.A0A5C3MAT5"/>
<dbReference type="Proteomes" id="UP000308652">
    <property type="component" value="Unassembled WGS sequence"/>
</dbReference>
<feature type="compositionally biased region" description="Low complexity" evidence="1">
    <location>
        <begin position="245"/>
        <end position="286"/>
    </location>
</feature>
<reference evidence="2 3" key="1">
    <citation type="journal article" date="2019" name="Nat. Ecol. Evol.">
        <title>Megaphylogeny resolves global patterns of mushroom evolution.</title>
        <authorList>
            <person name="Varga T."/>
            <person name="Krizsan K."/>
            <person name="Foldi C."/>
            <person name="Dima B."/>
            <person name="Sanchez-Garcia M."/>
            <person name="Sanchez-Ramirez S."/>
            <person name="Szollosi G.J."/>
            <person name="Szarkandi J.G."/>
            <person name="Papp V."/>
            <person name="Albert L."/>
            <person name="Andreopoulos W."/>
            <person name="Angelini C."/>
            <person name="Antonin V."/>
            <person name="Barry K.W."/>
            <person name="Bougher N.L."/>
            <person name="Buchanan P."/>
            <person name="Buyck B."/>
            <person name="Bense V."/>
            <person name="Catcheside P."/>
            <person name="Chovatia M."/>
            <person name="Cooper J."/>
            <person name="Damon W."/>
            <person name="Desjardin D."/>
            <person name="Finy P."/>
            <person name="Geml J."/>
            <person name="Haridas S."/>
            <person name="Hughes K."/>
            <person name="Justo A."/>
            <person name="Karasinski D."/>
            <person name="Kautmanova I."/>
            <person name="Kiss B."/>
            <person name="Kocsube S."/>
            <person name="Kotiranta H."/>
            <person name="LaButti K.M."/>
            <person name="Lechner B.E."/>
            <person name="Liimatainen K."/>
            <person name="Lipzen A."/>
            <person name="Lukacs Z."/>
            <person name="Mihaltcheva S."/>
            <person name="Morgado L.N."/>
            <person name="Niskanen T."/>
            <person name="Noordeloos M.E."/>
            <person name="Ohm R.A."/>
            <person name="Ortiz-Santana B."/>
            <person name="Ovrebo C."/>
            <person name="Racz N."/>
            <person name="Riley R."/>
            <person name="Savchenko A."/>
            <person name="Shiryaev A."/>
            <person name="Soop K."/>
            <person name="Spirin V."/>
            <person name="Szebenyi C."/>
            <person name="Tomsovsky M."/>
            <person name="Tulloss R.E."/>
            <person name="Uehling J."/>
            <person name="Grigoriev I.V."/>
            <person name="Vagvolgyi C."/>
            <person name="Papp T."/>
            <person name="Martin F.M."/>
            <person name="Miettinen O."/>
            <person name="Hibbett D.S."/>
            <person name="Nagy L.G."/>
        </authorList>
    </citation>
    <scope>NUCLEOTIDE SEQUENCE [LARGE SCALE GENOMIC DNA]</scope>
    <source>
        <strain evidence="2 3">CBS 166.37</strain>
    </source>
</reference>
<feature type="region of interest" description="Disordered" evidence="1">
    <location>
        <begin position="64"/>
        <end position="198"/>
    </location>
</feature>
<organism evidence="2 3">
    <name type="scientific">Crucibulum laeve</name>
    <dbReference type="NCBI Taxonomy" id="68775"/>
    <lineage>
        <taxon>Eukaryota</taxon>
        <taxon>Fungi</taxon>
        <taxon>Dikarya</taxon>
        <taxon>Basidiomycota</taxon>
        <taxon>Agaricomycotina</taxon>
        <taxon>Agaricomycetes</taxon>
        <taxon>Agaricomycetidae</taxon>
        <taxon>Agaricales</taxon>
        <taxon>Agaricineae</taxon>
        <taxon>Nidulariaceae</taxon>
        <taxon>Crucibulum</taxon>
    </lineage>
</organism>
<name>A0A5C3MAT5_9AGAR</name>
<dbReference type="AlphaFoldDB" id="A0A5C3MAT5"/>
<dbReference type="OrthoDB" id="3001436at2759"/>
<evidence type="ECO:0000313" key="2">
    <source>
        <dbReference type="EMBL" id="TFK40898.1"/>
    </source>
</evidence>